<dbReference type="InterPro" id="IPR016024">
    <property type="entry name" value="ARM-type_fold"/>
</dbReference>
<feature type="domain" description="Tubulin-folding cofactor D ARM repeats" evidence="4">
    <location>
        <begin position="318"/>
        <end position="551"/>
    </location>
</feature>
<dbReference type="InterPro" id="IPR022577">
    <property type="entry name" value="TBCD_C"/>
</dbReference>
<evidence type="ECO:0008006" key="6">
    <source>
        <dbReference type="Google" id="ProtNLM"/>
    </source>
</evidence>
<dbReference type="GO" id="GO:0005096">
    <property type="term" value="F:GTPase activator activity"/>
    <property type="evidence" value="ECO:0007669"/>
    <property type="project" value="InterPro"/>
</dbReference>
<evidence type="ECO:0000313" key="5">
    <source>
        <dbReference type="EMBL" id="CAD9679375.1"/>
    </source>
</evidence>
<name>A0A7S2WC38_9STRA</name>
<organism evidence="5">
    <name type="scientific">Mucochytrium quahogii</name>
    <dbReference type="NCBI Taxonomy" id="96639"/>
    <lineage>
        <taxon>Eukaryota</taxon>
        <taxon>Sar</taxon>
        <taxon>Stramenopiles</taxon>
        <taxon>Bigyra</taxon>
        <taxon>Labyrinthulomycetes</taxon>
        <taxon>Thraustochytrida</taxon>
        <taxon>Thraustochytriidae</taxon>
        <taxon>Mucochytrium</taxon>
    </lineage>
</organism>
<evidence type="ECO:0000256" key="1">
    <source>
        <dbReference type="ARBA" id="ARBA00023186"/>
    </source>
</evidence>
<evidence type="ECO:0000259" key="3">
    <source>
        <dbReference type="Pfam" id="PF12612"/>
    </source>
</evidence>
<dbReference type="PANTHER" id="PTHR12658:SF0">
    <property type="entry name" value="TUBULIN-SPECIFIC CHAPERONE D"/>
    <property type="match status" value="1"/>
</dbReference>
<dbReference type="SUPFAM" id="SSF48371">
    <property type="entry name" value="ARM repeat"/>
    <property type="match status" value="1"/>
</dbReference>
<evidence type="ECO:0000259" key="4">
    <source>
        <dbReference type="Pfam" id="PF25767"/>
    </source>
</evidence>
<dbReference type="InterPro" id="IPR058033">
    <property type="entry name" value="ARM_TBCD_2nd"/>
</dbReference>
<dbReference type="InterPro" id="IPR011989">
    <property type="entry name" value="ARM-like"/>
</dbReference>
<dbReference type="Pfam" id="PF25767">
    <property type="entry name" value="ARM_TBCD_2nd"/>
    <property type="match status" value="1"/>
</dbReference>
<proteinExistence type="predicted"/>
<dbReference type="Gene3D" id="1.25.10.10">
    <property type="entry name" value="Leucine-rich Repeat Variant"/>
    <property type="match status" value="2"/>
</dbReference>
<evidence type="ECO:0000256" key="2">
    <source>
        <dbReference type="SAM" id="MobiDB-lite"/>
    </source>
</evidence>
<dbReference type="Pfam" id="PF23579">
    <property type="entry name" value="ARM_TBCD"/>
    <property type="match status" value="1"/>
</dbReference>
<reference evidence="5" key="1">
    <citation type="submission" date="2021-01" db="EMBL/GenBank/DDBJ databases">
        <authorList>
            <person name="Corre E."/>
            <person name="Pelletier E."/>
            <person name="Niang G."/>
            <person name="Scheremetjew M."/>
            <person name="Finn R."/>
            <person name="Kale V."/>
            <person name="Holt S."/>
            <person name="Cochrane G."/>
            <person name="Meng A."/>
            <person name="Brown T."/>
            <person name="Cohen L."/>
        </authorList>
    </citation>
    <scope>NUCLEOTIDE SEQUENCE</scope>
    <source>
        <strain evidence="5">NY070348D</strain>
    </source>
</reference>
<dbReference type="GO" id="GO:0000226">
    <property type="term" value="P:microtubule cytoskeleton organization"/>
    <property type="evidence" value="ECO:0007669"/>
    <property type="project" value="TreeGrafter"/>
</dbReference>
<protein>
    <recommendedName>
        <fullName evidence="6">Tubulin-specific chaperone D</fullName>
    </recommendedName>
</protein>
<dbReference type="GO" id="GO:0048487">
    <property type="term" value="F:beta-tubulin binding"/>
    <property type="evidence" value="ECO:0007669"/>
    <property type="project" value="InterPro"/>
</dbReference>
<dbReference type="EMBL" id="HBHK01010447">
    <property type="protein sequence ID" value="CAD9679375.1"/>
    <property type="molecule type" value="Transcribed_RNA"/>
</dbReference>
<dbReference type="Pfam" id="PF12612">
    <property type="entry name" value="TFCD_C"/>
    <property type="match status" value="1"/>
</dbReference>
<sequence length="1451" mass="160811">MADIVKSADTLFGEKDECITCVNVLCKYAIACHQETKCSGSPRNLAEADNSPERLALDRFVAILDKYQEQSHLIDPFLEEIVGTLMESAKTVVQLREKDRLEASGGVSSFPFQIYRNNGLHLVFTALYTLCKVRGYKAVVKQLPHEVAELEPTLLMLQCQDSKDHSTWETRYSLLLWLSMLVLIPFDLDTVDSNQGTNSKLTLVGSVLELCKGYLSDPGPPRGAASLCLARLTTRPDMESRYLEEFLGWAAQTLEDIIKRRTSDESLSTDTFLITGVFQSLVEIFKYGHREKLVSHIPIIFSRVLMITNRDGNISSLERKLTMKLVQRSGLNFLPPKVVKWRYQRGQRSLLHGAAKGVESAQVELEESEDEDVDIPEEVEDVIEKLLCGLRDRDTIVRWSAAKGIGRITSRLPEELADDVVAYVLELFDVSEGDSAWHGGCLALAELARRGLLLPNRLDTVVPFVVKALVYDVRRGYNSVGANVRDAACYVCWAFARAYEPDVMAPHVGSLAPQMLVTAVFDREVNCRRAASAAFQENVGRQGHDNFQYGVEILTAADYFTLGNRTNAFMEISAFVSKYEPYRKPLIDHLVSRKLVHWDLELRILSSKTFSVLTPKSPDYIAKTVLKDLLPMTLSPDMLIRHGATLGVGEITKALAAIPYSLDAEMLSDIRNTIMRIEKARLYRGRGGEWMRVAACQLIGAIAYAGHPLSARAQLRLLDSIDESLKHPKDEVKNAAVDALRALSTEYFGPNTKRDDGADVFSSNEDVEGLVLSHGRPLLPQSLQPVRQEILDRLVYKYCLALETNDPNPAVRRGCALALGALPARFLAATPNSLERVVKALVGASKLGDDPDLCDAETRRNAVLSLGEVVESVGIEIVDVPSGYLLTAGLSLETIRLIFRTLLDACNDYEADNRGDVGSWVRCAAMKTLVKVVRIIRQFPSKTLEIVRSHDSKFKVVSTKSYGDVEVIRMTAGNSIAWVRSKGDNTLLKVSVENEFSEPAECDAAFGMLPDAAKRAEFVIKDVASKATSCIQTMTPLEELGKLTTPHYDQYLNPTVSTEIVCALIKQLCEKMGNVRDCAGDSLTELLEHADDVDYGIPFAVVHLDTIRTIFDVSKPSKGEYTDETFHFHCNWKVESDTFPRVSDLLSFGEYIDAAVGGLVLSVGDLTESVSKNAANALTAWCKEQKSCPSTTSKLTTFAHALLRILRENPKCDRVTVPTMKTIAMILEAELLSVKDQPRMAWLLDLHDLVKAEIKGCTNVTKLLLAGRIFFQLALFARPARTVVLGSILILLGHAYPKVRAGTAKEFNMWALSVDAGALCGPNAPLPADGDKGQPEQDKEEDFLEFLKEQTAMLERELAARPDAARMETPDGFDPEDAFDKVQDIIAETCWDAITTKQARAERDKLYALLLIPKPSPKVKSASSEDAGKQRQVKNEEDSYATLIKQAEMGY</sequence>
<dbReference type="GO" id="GO:0007021">
    <property type="term" value="P:tubulin complex assembly"/>
    <property type="evidence" value="ECO:0007669"/>
    <property type="project" value="InterPro"/>
</dbReference>
<dbReference type="GO" id="GO:0007023">
    <property type="term" value="P:post-chaperonin tubulin folding pathway"/>
    <property type="evidence" value="ECO:0007669"/>
    <property type="project" value="InterPro"/>
</dbReference>
<feature type="region of interest" description="Disordered" evidence="2">
    <location>
        <begin position="1416"/>
        <end position="1439"/>
    </location>
</feature>
<accession>A0A7S2WC38</accession>
<feature type="compositionally biased region" description="Basic and acidic residues" evidence="2">
    <location>
        <begin position="1426"/>
        <end position="1437"/>
    </location>
</feature>
<dbReference type="PANTHER" id="PTHR12658">
    <property type="entry name" value="BETA-TUBULIN COFACTOR D"/>
    <property type="match status" value="1"/>
</dbReference>
<gene>
    <name evidence="5" type="ORF">QSP1433_LOCUS6522</name>
</gene>
<dbReference type="InterPro" id="IPR033162">
    <property type="entry name" value="TBCD"/>
</dbReference>
<feature type="domain" description="Tubulin-folding cofactor D C-terminal" evidence="3">
    <location>
        <begin position="1059"/>
        <end position="1262"/>
    </location>
</feature>
<keyword evidence="1" id="KW-0143">Chaperone</keyword>